<keyword evidence="2" id="KW-1185">Reference proteome</keyword>
<proteinExistence type="predicted"/>
<evidence type="ECO:0000313" key="1">
    <source>
        <dbReference type="EMBL" id="KAG5179351.1"/>
    </source>
</evidence>
<dbReference type="AlphaFoldDB" id="A0A836CCR7"/>
<name>A0A836CCR7_9STRA</name>
<dbReference type="Proteomes" id="UP000664859">
    <property type="component" value="Unassembled WGS sequence"/>
</dbReference>
<organism evidence="1 2">
    <name type="scientific">Tribonema minus</name>
    <dbReference type="NCBI Taxonomy" id="303371"/>
    <lineage>
        <taxon>Eukaryota</taxon>
        <taxon>Sar</taxon>
        <taxon>Stramenopiles</taxon>
        <taxon>Ochrophyta</taxon>
        <taxon>PX clade</taxon>
        <taxon>Xanthophyceae</taxon>
        <taxon>Tribonematales</taxon>
        <taxon>Tribonemataceae</taxon>
        <taxon>Tribonema</taxon>
    </lineage>
</organism>
<sequence length="154" mass="16425">MRNTSAVASPTTQLLPSWPSHGWSFWHPEAPVPALLPPLLQLYGDCAAVATCGGLLSGTINPRGQRLRLLPVAAALPSQLRQRSTYEDCSRHINTARRGRLISYFPPSVTAVMRVSPPPPSPPVSSGLTAALAGIIAKDPCLSKAPCHMLQRMG</sequence>
<gene>
    <name evidence="1" type="ORF">JKP88DRAFT_224411</name>
</gene>
<dbReference type="EMBL" id="JAFCMP010000479">
    <property type="protein sequence ID" value="KAG5179351.1"/>
    <property type="molecule type" value="Genomic_DNA"/>
</dbReference>
<protein>
    <submittedName>
        <fullName evidence="1">Uncharacterized protein</fullName>
    </submittedName>
</protein>
<reference evidence="1" key="1">
    <citation type="submission" date="2021-02" db="EMBL/GenBank/DDBJ databases">
        <title>First Annotated Genome of the Yellow-green Alga Tribonema minus.</title>
        <authorList>
            <person name="Mahan K.M."/>
        </authorList>
    </citation>
    <scope>NUCLEOTIDE SEQUENCE</scope>
    <source>
        <strain evidence="1">UTEX B ZZ1240</strain>
    </source>
</reference>
<evidence type="ECO:0000313" key="2">
    <source>
        <dbReference type="Proteomes" id="UP000664859"/>
    </source>
</evidence>
<accession>A0A836CCR7</accession>
<comment type="caution">
    <text evidence="1">The sequence shown here is derived from an EMBL/GenBank/DDBJ whole genome shotgun (WGS) entry which is preliminary data.</text>
</comment>